<dbReference type="SUPFAM" id="SSF53335">
    <property type="entry name" value="S-adenosyl-L-methionine-dependent methyltransferases"/>
    <property type="match status" value="1"/>
</dbReference>
<dbReference type="PRINTS" id="PR00996">
    <property type="entry name" value="CHERMTFRASE"/>
</dbReference>
<evidence type="ECO:0000259" key="6">
    <source>
        <dbReference type="PROSITE" id="PS50123"/>
    </source>
</evidence>
<comment type="caution">
    <text evidence="7">The sequence shown here is derived from an EMBL/GenBank/DDBJ whole genome shotgun (WGS) entry which is preliminary data.</text>
</comment>
<evidence type="ECO:0000256" key="3">
    <source>
        <dbReference type="ARBA" id="ARBA00022603"/>
    </source>
</evidence>
<dbReference type="GO" id="GO:0008983">
    <property type="term" value="F:protein-glutamate O-methyltransferase activity"/>
    <property type="evidence" value="ECO:0007669"/>
    <property type="project" value="UniProtKB-EC"/>
</dbReference>
<evidence type="ECO:0000256" key="5">
    <source>
        <dbReference type="ARBA" id="ARBA00022691"/>
    </source>
</evidence>
<proteinExistence type="predicted"/>
<dbReference type="RefSeq" id="WP_076877361.1">
    <property type="nucleotide sequence ID" value="NZ_MLCN01000008.1"/>
</dbReference>
<evidence type="ECO:0000256" key="2">
    <source>
        <dbReference type="ARBA" id="ARBA00012534"/>
    </source>
</evidence>
<dbReference type="EMBL" id="MLCN01000008">
    <property type="protein sequence ID" value="ONG41606.1"/>
    <property type="molecule type" value="Genomic_DNA"/>
</dbReference>
<reference evidence="7 8" key="1">
    <citation type="submission" date="2016-10" db="EMBL/GenBank/DDBJ databases">
        <title>Draft Genome sequence of Alkanindiges sp. strain H1.</title>
        <authorList>
            <person name="Subhash Y."/>
            <person name="Lee S."/>
        </authorList>
    </citation>
    <scope>NUCLEOTIDE SEQUENCE [LARGE SCALE GENOMIC DNA]</scope>
    <source>
        <strain evidence="7 8">H1</strain>
    </source>
</reference>
<sequence length="271" mass="31214">MDELAQDGFKSLMGNELATLWRSLIESRIGMVLPARQHQLFEQRIVKNMAQYALDATSYYQLVCKDKAEWQRLAESLVVHETSFFRHTPSFELVEQYLVKANKSVKLWSVGCSTGEEAWSLAMLGDRFAMYGYEVLATDISQQVLLTAKEGVYLARKAEQIPARFRSGYGTALGQHYWQIAEHLKSNVFFRQFNLMNVVGLPFRKLDIIYCQNVLIYFKKFDRRDILNALVKCLDIGGILVLGPGEVLEWRHPQLKKIEWSGTLAYEKVCI</sequence>
<dbReference type="CDD" id="cd02440">
    <property type="entry name" value="AdoMet_MTases"/>
    <property type="match status" value="1"/>
</dbReference>
<dbReference type="InterPro" id="IPR022642">
    <property type="entry name" value="CheR_C"/>
</dbReference>
<accession>A0A1S8CWP0</accession>
<dbReference type="PANTHER" id="PTHR24422">
    <property type="entry name" value="CHEMOTAXIS PROTEIN METHYLTRANSFERASE"/>
    <property type="match status" value="1"/>
</dbReference>
<evidence type="ECO:0000313" key="7">
    <source>
        <dbReference type="EMBL" id="ONG41606.1"/>
    </source>
</evidence>
<dbReference type="InterPro" id="IPR036804">
    <property type="entry name" value="CheR_N_sf"/>
</dbReference>
<dbReference type="InterPro" id="IPR029063">
    <property type="entry name" value="SAM-dependent_MTases_sf"/>
</dbReference>
<keyword evidence="8" id="KW-1185">Reference proteome</keyword>
<dbReference type="OrthoDB" id="9816309at2"/>
<protein>
    <recommendedName>
        <fullName evidence="2">protein-glutamate O-methyltransferase</fullName>
        <ecNumber evidence="2">2.1.1.80</ecNumber>
    </recommendedName>
</protein>
<gene>
    <name evidence="7" type="ORF">BKE30_04035</name>
</gene>
<evidence type="ECO:0000313" key="8">
    <source>
        <dbReference type="Proteomes" id="UP000192132"/>
    </source>
</evidence>
<dbReference type="EC" id="2.1.1.80" evidence="2"/>
<dbReference type="Proteomes" id="UP000192132">
    <property type="component" value="Unassembled WGS sequence"/>
</dbReference>
<dbReference type="GO" id="GO:0032259">
    <property type="term" value="P:methylation"/>
    <property type="evidence" value="ECO:0007669"/>
    <property type="project" value="UniProtKB-KW"/>
</dbReference>
<dbReference type="PANTHER" id="PTHR24422:SF19">
    <property type="entry name" value="CHEMOTAXIS PROTEIN METHYLTRANSFERASE"/>
    <property type="match status" value="1"/>
</dbReference>
<dbReference type="PROSITE" id="PS50123">
    <property type="entry name" value="CHER"/>
    <property type="match status" value="1"/>
</dbReference>
<name>A0A1S8CWP0_9GAMM</name>
<dbReference type="Gene3D" id="1.10.155.10">
    <property type="entry name" value="Chemotaxis receptor methyltransferase CheR, N-terminal domain"/>
    <property type="match status" value="1"/>
</dbReference>
<keyword evidence="5" id="KW-0949">S-adenosyl-L-methionine</keyword>
<comment type="catalytic activity">
    <reaction evidence="1">
        <text>L-glutamyl-[protein] + S-adenosyl-L-methionine = [protein]-L-glutamate 5-O-methyl ester + S-adenosyl-L-homocysteine</text>
        <dbReference type="Rhea" id="RHEA:24452"/>
        <dbReference type="Rhea" id="RHEA-COMP:10208"/>
        <dbReference type="Rhea" id="RHEA-COMP:10311"/>
        <dbReference type="ChEBI" id="CHEBI:29973"/>
        <dbReference type="ChEBI" id="CHEBI:57856"/>
        <dbReference type="ChEBI" id="CHEBI:59789"/>
        <dbReference type="ChEBI" id="CHEBI:82795"/>
        <dbReference type="EC" id="2.1.1.80"/>
    </reaction>
</comment>
<dbReference type="AlphaFoldDB" id="A0A1S8CWP0"/>
<dbReference type="InterPro" id="IPR000780">
    <property type="entry name" value="CheR_MeTrfase"/>
</dbReference>
<dbReference type="InterPro" id="IPR050903">
    <property type="entry name" value="Bact_Chemotaxis_MeTrfase"/>
</dbReference>
<dbReference type="STRING" id="1907941.BKE30_04035"/>
<organism evidence="7 8">
    <name type="scientific">Alkanindiges hydrocarboniclasticus</name>
    <dbReference type="NCBI Taxonomy" id="1907941"/>
    <lineage>
        <taxon>Bacteria</taxon>
        <taxon>Pseudomonadati</taxon>
        <taxon>Pseudomonadota</taxon>
        <taxon>Gammaproteobacteria</taxon>
        <taxon>Moraxellales</taxon>
        <taxon>Moraxellaceae</taxon>
        <taxon>Alkanindiges</taxon>
    </lineage>
</organism>
<keyword evidence="3" id="KW-0489">Methyltransferase</keyword>
<evidence type="ECO:0000256" key="1">
    <source>
        <dbReference type="ARBA" id="ARBA00001541"/>
    </source>
</evidence>
<dbReference type="Gene3D" id="3.40.50.150">
    <property type="entry name" value="Vaccinia Virus protein VP39"/>
    <property type="match status" value="1"/>
</dbReference>
<dbReference type="Pfam" id="PF01739">
    <property type="entry name" value="CheR"/>
    <property type="match status" value="1"/>
</dbReference>
<evidence type="ECO:0000256" key="4">
    <source>
        <dbReference type="ARBA" id="ARBA00022679"/>
    </source>
</evidence>
<feature type="domain" description="CheR-type methyltransferase" evidence="6">
    <location>
        <begin position="24"/>
        <end position="248"/>
    </location>
</feature>
<dbReference type="SMART" id="SM00138">
    <property type="entry name" value="MeTrc"/>
    <property type="match status" value="1"/>
</dbReference>
<keyword evidence="4" id="KW-0808">Transferase</keyword>